<dbReference type="Gene3D" id="2.10.260.10">
    <property type="match status" value="1"/>
</dbReference>
<dbReference type="Pfam" id="PF04014">
    <property type="entry name" value="MazE_antitoxin"/>
    <property type="match status" value="1"/>
</dbReference>
<dbReference type="SMART" id="SM00966">
    <property type="entry name" value="SpoVT_AbrB"/>
    <property type="match status" value="1"/>
</dbReference>
<keyword evidence="4" id="KW-1185">Reference proteome</keyword>
<dbReference type="InterPro" id="IPR037914">
    <property type="entry name" value="SpoVT-AbrB_sf"/>
</dbReference>
<gene>
    <name evidence="3" type="ORF">ACFQE1_09975</name>
</gene>
<protein>
    <submittedName>
        <fullName evidence="3">AbrB/MazE/SpoVT family DNA-binding domain-containing protein</fullName>
    </submittedName>
</protein>
<dbReference type="AlphaFoldDB" id="A0ABD5S0A2"/>
<evidence type="ECO:0000259" key="2">
    <source>
        <dbReference type="PROSITE" id="PS51740"/>
    </source>
</evidence>
<name>A0ABD5S0A2_9EURY</name>
<dbReference type="Proteomes" id="UP001596328">
    <property type="component" value="Unassembled WGS sequence"/>
</dbReference>
<evidence type="ECO:0000313" key="4">
    <source>
        <dbReference type="Proteomes" id="UP001596328"/>
    </source>
</evidence>
<dbReference type="PANTHER" id="PTHR34860:SF6">
    <property type="entry name" value="REPRESSOR-LIKE PROTEIN SSO7C3"/>
    <property type="match status" value="1"/>
</dbReference>
<dbReference type="SUPFAM" id="SSF89447">
    <property type="entry name" value="AbrB/MazE/MraZ-like"/>
    <property type="match status" value="1"/>
</dbReference>
<dbReference type="PANTHER" id="PTHR34860">
    <property type="entry name" value="REPRESSOR-LIKE PROTEIN SSO7C3"/>
    <property type="match status" value="1"/>
</dbReference>
<accession>A0ABD5S0A2</accession>
<organism evidence="3 4">
    <name type="scientific">Halobium palmae</name>
    <dbReference type="NCBI Taxonomy" id="1776492"/>
    <lineage>
        <taxon>Archaea</taxon>
        <taxon>Methanobacteriati</taxon>
        <taxon>Methanobacteriota</taxon>
        <taxon>Stenosarchaea group</taxon>
        <taxon>Halobacteria</taxon>
        <taxon>Halobacteriales</taxon>
        <taxon>Haloferacaceae</taxon>
        <taxon>Halobium</taxon>
    </lineage>
</organism>
<dbReference type="InterPro" id="IPR007159">
    <property type="entry name" value="SpoVT-AbrB_dom"/>
</dbReference>
<dbReference type="InterPro" id="IPR052975">
    <property type="entry name" value="Repressor-like_regulatory"/>
</dbReference>
<dbReference type="PROSITE" id="PS51740">
    <property type="entry name" value="SPOVT_ABRB"/>
    <property type="match status" value="1"/>
</dbReference>
<dbReference type="GO" id="GO:0003677">
    <property type="term" value="F:DNA binding"/>
    <property type="evidence" value="ECO:0007669"/>
    <property type="project" value="UniProtKB-KW"/>
</dbReference>
<sequence>MSTEEKATVTSKGQVTIPAELRRRLGIEKGDVLSFEESDDGIVVRKVESPVRRLDVLREAAAERDVDVDALREASRGEWASSDETSSE</sequence>
<dbReference type="EMBL" id="JBHSWU010000253">
    <property type="protein sequence ID" value="MFC6724698.1"/>
    <property type="molecule type" value="Genomic_DNA"/>
</dbReference>
<comment type="caution">
    <text evidence="3">The sequence shown here is derived from an EMBL/GenBank/DDBJ whole genome shotgun (WGS) entry which is preliminary data.</text>
</comment>
<feature type="domain" description="SpoVT-AbrB" evidence="2">
    <location>
        <begin position="4"/>
        <end position="49"/>
    </location>
</feature>
<reference evidence="3 4" key="1">
    <citation type="journal article" date="2019" name="Int. J. Syst. Evol. Microbiol.">
        <title>The Global Catalogue of Microorganisms (GCM) 10K type strain sequencing project: providing services to taxonomists for standard genome sequencing and annotation.</title>
        <authorList>
            <consortium name="The Broad Institute Genomics Platform"/>
            <consortium name="The Broad Institute Genome Sequencing Center for Infectious Disease"/>
            <person name="Wu L."/>
            <person name="Ma J."/>
        </authorList>
    </citation>
    <scope>NUCLEOTIDE SEQUENCE [LARGE SCALE GENOMIC DNA]</scope>
    <source>
        <strain evidence="3 4">NBRC 111368</strain>
    </source>
</reference>
<feature type="compositionally biased region" description="Basic and acidic residues" evidence="1">
    <location>
        <begin position="67"/>
        <end position="76"/>
    </location>
</feature>
<evidence type="ECO:0000256" key="1">
    <source>
        <dbReference type="SAM" id="MobiDB-lite"/>
    </source>
</evidence>
<feature type="region of interest" description="Disordered" evidence="1">
    <location>
        <begin position="67"/>
        <end position="88"/>
    </location>
</feature>
<proteinExistence type="predicted"/>
<dbReference type="NCBIfam" id="TIGR01439">
    <property type="entry name" value="lp_hng_hel_AbrB"/>
    <property type="match status" value="1"/>
</dbReference>
<evidence type="ECO:0000313" key="3">
    <source>
        <dbReference type="EMBL" id="MFC6724698.1"/>
    </source>
</evidence>
<keyword evidence="3" id="KW-0238">DNA-binding</keyword>